<evidence type="ECO:0000259" key="1">
    <source>
        <dbReference type="Pfam" id="PF18962"/>
    </source>
</evidence>
<organism evidence="2">
    <name type="scientific">bioreactor metagenome</name>
    <dbReference type="NCBI Taxonomy" id="1076179"/>
    <lineage>
        <taxon>unclassified sequences</taxon>
        <taxon>metagenomes</taxon>
        <taxon>ecological metagenomes</taxon>
    </lineage>
</organism>
<dbReference type="Gene3D" id="2.60.120.380">
    <property type="match status" value="1"/>
</dbReference>
<comment type="caution">
    <text evidence="2">The sequence shown here is derived from an EMBL/GenBank/DDBJ whole genome shotgun (WGS) entry which is preliminary data.</text>
</comment>
<dbReference type="EMBL" id="VSSQ01000353">
    <property type="protein sequence ID" value="MPL92261.1"/>
    <property type="molecule type" value="Genomic_DNA"/>
</dbReference>
<dbReference type="Pfam" id="PF18962">
    <property type="entry name" value="Por_Secre_tail"/>
    <property type="match status" value="1"/>
</dbReference>
<gene>
    <name evidence="2" type="ORF">SDC9_38359</name>
</gene>
<evidence type="ECO:0000313" key="2">
    <source>
        <dbReference type="EMBL" id="MPL92261.1"/>
    </source>
</evidence>
<proteinExistence type="predicted"/>
<sequence>MHSRNLQTTKGCDSTVNLTLTINQPTITNLTAEICQGETYALNGFNTNTAGLHTLNLETYKGCDSTINLNLIVNPNKTTNLFAVITQGDVYNQNGFNETTTGVYTQTLQTTKGCDSIVNLTLNVYPATTNNINAEICQGETYTLNGFNESTEGIYTQTLVGYNGIDSIVTLILTINQPATTNLTAEICQGETYSLNGFNTSTAGLHTRNLQTTKGCDSTVNLTLTINQPATTNLTAEICQGQTYTLNGFNVNTAGLHTQNLQTYKGCDSTVNLTLNINELSTPTNLTLNNIANYIELNWVGNGEEYIIYKDNDSLITTSLNTFKDSNVVDGTNYCYKVKALNSICGSEFSDEVCLTFLSLEEIKINGINAILYPNPASSKVNLTVEGLYEDADVNLYDINGKFLKKVSIKANQNELEIDINELPKGVYSIRIVNVRIAISRKLIVN</sequence>
<feature type="domain" description="Secretion system C-terminal sorting" evidence="1">
    <location>
        <begin position="372"/>
        <end position="445"/>
    </location>
</feature>
<dbReference type="InterPro" id="IPR026444">
    <property type="entry name" value="Secre_tail"/>
</dbReference>
<dbReference type="InterPro" id="IPR036116">
    <property type="entry name" value="FN3_sf"/>
</dbReference>
<dbReference type="Gene3D" id="2.60.40.10">
    <property type="entry name" value="Immunoglobulins"/>
    <property type="match status" value="1"/>
</dbReference>
<reference evidence="2" key="1">
    <citation type="submission" date="2019-08" db="EMBL/GenBank/DDBJ databases">
        <authorList>
            <person name="Kucharzyk K."/>
            <person name="Murdoch R.W."/>
            <person name="Higgins S."/>
            <person name="Loffler F."/>
        </authorList>
    </citation>
    <scope>NUCLEOTIDE SEQUENCE</scope>
</reference>
<protein>
    <recommendedName>
        <fullName evidence="1">Secretion system C-terminal sorting domain-containing protein</fullName>
    </recommendedName>
</protein>
<name>A0A644VLQ7_9ZZZZ</name>
<dbReference type="SUPFAM" id="SSF49265">
    <property type="entry name" value="Fibronectin type III"/>
    <property type="match status" value="1"/>
</dbReference>
<dbReference type="NCBIfam" id="TIGR04183">
    <property type="entry name" value="Por_Secre_tail"/>
    <property type="match status" value="1"/>
</dbReference>
<dbReference type="AlphaFoldDB" id="A0A644VLQ7"/>
<dbReference type="InterPro" id="IPR013783">
    <property type="entry name" value="Ig-like_fold"/>
</dbReference>
<accession>A0A644VLQ7</accession>